<accession>A0A0W0V925</accession>
<dbReference type="PATRIC" id="fig|456.5.peg.955"/>
<keyword evidence="1" id="KW-0472">Membrane</keyword>
<dbReference type="STRING" id="456.Ljor_0898"/>
<dbReference type="EMBL" id="LNYJ01000011">
    <property type="protein sequence ID" value="KTD16592.1"/>
    <property type="molecule type" value="Genomic_DNA"/>
</dbReference>
<sequence length="161" mass="18503">MSLHKQFKCFFLNHLLKLLDNDNELEQARKGFQQNDEHHERYLCRFTFGLQNWKAEDAAQLSAAIAEALRQTTLEFFTTDESKLRLIQEITDNIKNQLLPGLISSIDVIKPLGEMKDKIRRELETLKNEATYFNNPYVLFGGLAATAVITTVAWSLSKKSP</sequence>
<evidence type="ECO:0000313" key="3">
    <source>
        <dbReference type="Proteomes" id="UP000055035"/>
    </source>
</evidence>
<dbReference type="RefSeq" id="WP_058470434.1">
    <property type="nucleotide sequence ID" value="NZ_CAAAIC010000002.1"/>
</dbReference>
<dbReference type="Proteomes" id="UP000055035">
    <property type="component" value="Unassembled WGS sequence"/>
</dbReference>
<dbReference type="CDD" id="cd21821">
    <property type="entry name" value="MavE"/>
    <property type="match status" value="1"/>
</dbReference>
<keyword evidence="1" id="KW-1133">Transmembrane helix</keyword>
<protein>
    <submittedName>
        <fullName evidence="2">Uncharacterized protein</fullName>
    </submittedName>
</protein>
<feature type="transmembrane region" description="Helical" evidence="1">
    <location>
        <begin position="137"/>
        <end position="156"/>
    </location>
</feature>
<name>A0A0W0V925_9GAMM</name>
<dbReference type="OrthoDB" id="5651163at2"/>
<dbReference type="AlphaFoldDB" id="A0A0W0V925"/>
<keyword evidence="3" id="KW-1185">Reference proteome</keyword>
<keyword evidence="1" id="KW-0812">Transmembrane</keyword>
<gene>
    <name evidence="2" type="ORF">Ljor_0898</name>
</gene>
<comment type="caution">
    <text evidence="2">The sequence shown here is derived from an EMBL/GenBank/DDBJ whole genome shotgun (WGS) entry which is preliminary data.</text>
</comment>
<evidence type="ECO:0000313" key="2">
    <source>
        <dbReference type="EMBL" id="KTD16592.1"/>
    </source>
</evidence>
<reference evidence="2 3" key="1">
    <citation type="submission" date="2015-11" db="EMBL/GenBank/DDBJ databases">
        <title>Genomic analysis of 38 Legionella species identifies large and diverse effector repertoires.</title>
        <authorList>
            <person name="Burstein D."/>
            <person name="Amaro F."/>
            <person name="Zusman T."/>
            <person name="Lifshitz Z."/>
            <person name="Cohen O."/>
            <person name="Gilbert J.A."/>
            <person name="Pupko T."/>
            <person name="Shuman H.A."/>
            <person name="Segal G."/>
        </authorList>
    </citation>
    <scope>NUCLEOTIDE SEQUENCE [LARGE SCALE GENOMIC DNA]</scope>
    <source>
        <strain evidence="2 3">BL-540</strain>
    </source>
</reference>
<evidence type="ECO:0000256" key="1">
    <source>
        <dbReference type="SAM" id="Phobius"/>
    </source>
</evidence>
<proteinExistence type="predicted"/>
<organism evidence="2 3">
    <name type="scientific">Legionella jordanis</name>
    <dbReference type="NCBI Taxonomy" id="456"/>
    <lineage>
        <taxon>Bacteria</taxon>
        <taxon>Pseudomonadati</taxon>
        <taxon>Pseudomonadota</taxon>
        <taxon>Gammaproteobacteria</taxon>
        <taxon>Legionellales</taxon>
        <taxon>Legionellaceae</taxon>
        <taxon>Legionella</taxon>
    </lineage>
</organism>